<evidence type="ECO:0000256" key="4">
    <source>
        <dbReference type="ARBA" id="ARBA00022553"/>
    </source>
</evidence>
<dbReference type="EMBL" id="CP132938">
    <property type="protein sequence ID" value="XCB23702.1"/>
    <property type="molecule type" value="Genomic_DNA"/>
</dbReference>
<feature type="transmembrane region" description="Helical" evidence="13">
    <location>
        <begin position="87"/>
        <end position="107"/>
    </location>
</feature>
<gene>
    <name evidence="15" type="ORF">RBB81_07200</name>
</gene>
<accession>A0AAU7Z4E1</accession>
<protein>
    <recommendedName>
        <fullName evidence="3">histidine kinase</fullName>
        <ecNumber evidence="3">2.7.13.3</ecNumber>
    </recommendedName>
</protein>
<dbReference type="InterPro" id="IPR036890">
    <property type="entry name" value="HATPase_C_sf"/>
</dbReference>
<evidence type="ECO:0000256" key="13">
    <source>
        <dbReference type="SAM" id="Phobius"/>
    </source>
</evidence>
<dbReference type="AlphaFoldDB" id="A0AAU7Z4E1"/>
<dbReference type="Gene3D" id="3.30.450.40">
    <property type="match status" value="1"/>
</dbReference>
<evidence type="ECO:0000256" key="12">
    <source>
        <dbReference type="ARBA" id="ARBA00023136"/>
    </source>
</evidence>
<evidence type="ECO:0000256" key="2">
    <source>
        <dbReference type="ARBA" id="ARBA00004141"/>
    </source>
</evidence>
<evidence type="ECO:0000313" key="15">
    <source>
        <dbReference type="EMBL" id="XCB23702.1"/>
    </source>
</evidence>
<dbReference type="SMART" id="SM00388">
    <property type="entry name" value="HisKA"/>
    <property type="match status" value="1"/>
</dbReference>
<dbReference type="EC" id="2.7.13.3" evidence="3"/>
<dbReference type="CDD" id="cd00082">
    <property type="entry name" value="HisKA"/>
    <property type="match status" value="1"/>
</dbReference>
<dbReference type="Gene3D" id="3.30.565.10">
    <property type="entry name" value="Histidine kinase-like ATPase, C-terminal domain"/>
    <property type="match status" value="1"/>
</dbReference>
<keyword evidence="8" id="KW-0418">Kinase</keyword>
<dbReference type="Pfam" id="PF02518">
    <property type="entry name" value="HATPase_c"/>
    <property type="match status" value="1"/>
</dbReference>
<organism evidence="15">
    <name type="scientific">Tunturiibacter gelidiferens</name>
    <dbReference type="NCBI Taxonomy" id="3069689"/>
    <lineage>
        <taxon>Bacteria</taxon>
        <taxon>Pseudomonadati</taxon>
        <taxon>Acidobacteriota</taxon>
        <taxon>Terriglobia</taxon>
        <taxon>Terriglobales</taxon>
        <taxon>Acidobacteriaceae</taxon>
        <taxon>Tunturiibacter</taxon>
    </lineage>
</organism>
<dbReference type="InterPro" id="IPR052023">
    <property type="entry name" value="Histidine_kinase_KdpD"/>
</dbReference>
<evidence type="ECO:0000256" key="9">
    <source>
        <dbReference type="ARBA" id="ARBA00022840"/>
    </source>
</evidence>
<reference evidence="15" key="1">
    <citation type="submission" date="2023-08" db="EMBL/GenBank/DDBJ databases">
        <authorList>
            <person name="Messyasz A."/>
            <person name="Mannisto M.K."/>
            <person name="Kerkhof L.J."/>
            <person name="Haggblom M."/>
        </authorList>
    </citation>
    <scope>NUCLEOTIDE SEQUENCE</scope>
    <source>
        <strain evidence="15">M8UP39</strain>
    </source>
</reference>
<dbReference type="Gene3D" id="1.20.120.620">
    <property type="entry name" value="Backbone structure of the membrane domain of e. Coli histidine kinase receptor kdpd"/>
    <property type="match status" value="1"/>
</dbReference>
<dbReference type="InterPro" id="IPR038318">
    <property type="entry name" value="KdpD_sf"/>
</dbReference>
<keyword evidence="5" id="KW-0808">Transferase</keyword>
<dbReference type="PRINTS" id="PR00344">
    <property type="entry name" value="BCTRLSENSOR"/>
</dbReference>
<dbReference type="InterPro" id="IPR025201">
    <property type="entry name" value="KdpD_TM"/>
</dbReference>
<feature type="transmembrane region" description="Helical" evidence="13">
    <location>
        <begin position="36"/>
        <end position="54"/>
    </location>
</feature>
<feature type="transmembrane region" description="Helical" evidence="13">
    <location>
        <begin position="140"/>
        <end position="161"/>
    </location>
</feature>
<feature type="transmembrane region" description="Helical" evidence="13">
    <location>
        <begin position="12"/>
        <end position="30"/>
    </location>
</feature>
<dbReference type="InterPro" id="IPR036097">
    <property type="entry name" value="HisK_dim/P_sf"/>
</dbReference>
<dbReference type="InterPro" id="IPR029016">
    <property type="entry name" value="GAF-like_dom_sf"/>
</dbReference>
<keyword evidence="6 13" id="KW-0812">Transmembrane</keyword>
<evidence type="ECO:0000259" key="14">
    <source>
        <dbReference type="PROSITE" id="PS50109"/>
    </source>
</evidence>
<comment type="catalytic activity">
    <reaction evidence="1">
        <text>ATP + protein L-histidine = ADP + protein N-phospho-L-histidine.</text>
        <dbReference type="EC" id="2.7.13.3"/>
    </reaction>
</comment>
<feature type="domain" description="Histidine kinase" evidence="14">
    <location>
        <begin position="265"/>
        <end position="480"/>
    </location>
</feature>
<dbReference type="PANTHER" id="PTHR45569:SF1">
    <property type="entry name" value="SENSOR PROTEIN KDPD"/>
    <property type="match status" value="1"/>
</dbReference>
<evidence type="ECO:0000256" key="10">
    <source>
        <dbReference type="ARBA" id="ARBA00022989"/>
    </source>
</evidence>
<keyword evidence="9" id="KW-0067">ATP-binding</keyword>
<keyword evidence="7" id="KW-0547">Nucleotide-binding</keyword>
<evidence type="ECO:0000256" key="8">
    <source>
        <dbReference type="ARBA" id="ARBA00022777"/>
    </source>
</evidence>
<dbReference type="SUPFAM" id="SSF47384">
    <property type="entry name" value="Homodimeric domain of signal transducing histidine kinase"/>
    <property type="match status" value="1"/>
</dbReference>
<keyword evidence="12 13" id="KW-0472">Membrane</keyword>
<dbReference type="InterPro" id="IPR005467">
    <property type="entry name" value="His_kinase_dom"/>
</dbReference>
<sequence>MQRKLIRSIVRYSISTASAAVIVAVYFLRLHVNETTVALTFLIGILLVAANWGLRHSIYLSILSAAAFNFFFLPPVLTFTVGDGRNWVALFAFLVTGIVASQLAERARREAKISRRRQREAERLYEFSQQMLVTGNVIDLLNVLPQMIAVTFSLTGAAVYLREKDRIYRSSPDYMDVTASELRDAAFTRDHRYDEARAVTLVPILLGTRPIGAVGITGNRTSPEALDAVCGLAAIAIERAGAVETLTRVQASRESERLRNALLDSVAHELRTPLTSITAAVTTLRSEPSLDAEQSGEMLQVIEEEAARLDRLVGQAMEMAELDANDIKLDLRMHSMREAVDLALEAVQGPLKNHPLELRLPDTLPPVQMDLERIAKVLQHLLENAAKYSAEGSPIFVSAEVSRGQLVTSVADRGAGVDDLEKMMIFDKFYRGQGQRYRVQGTGMGLAIAKAIVEAHGGSIDVTSQPSQGSVFSFYLPLNLSGR</sequence>
<dbReference type="Pfam" id="PF00512">
    <property type="entry name" value="HisKA"/>
    <property type="match status" value="1"/>
</dbReference>
<dbReference type="Pfam" id="PF13493">
    <property type="entry name" value="DUF4118"/>
    <property type="match status" value="1"/>
</dbReference>
<dbReference type="PROSITE" id="PS50109">
    <property type="entry name" value="HIS_KIN"/>
    <property type="match status" value="1"/>
</dbReference>
<evidence type="ECO:0000256" key="6">
    <source>
        <dbReference type="ARBA" id="ARBA00022692"/>
    </source>
</evidence>
<dbReference type="SUPFAM" id="SSF55874">
    <property type="entry name" value="ATPase domain of HSP90 chaperone/DNA topoisomerase II/histidine kinase"/>
    <property type="match status" value="1"/>
</dbReference>
<dbReference type="InterPro" id="IPR004358">
    <property type="entry name" value="Sig_transdc_His_kin-like_C"/>
</dbReference>
<evidence type="ECO:0000256" key="7">
    <source>
        <dbReference type="ARBA" id="ARBA00022741"/>
    </source>
</evidence>
<evidence type="ECO:0000256" key="3">
    <source>
        <dbReference type="ARBA" id="ARBA00012438"/>
    </source>
</evidence>
<dbReference type="SUPFAM" id="SSF55781">
    <property type="entry name" value="GAF domain-like"/>
    <property type="match status" value="1"/>
</dbReference>
<dbReference type="FunFam" id="3.30.565.10:FF:000006">
    <property type="entry name" value="Sensor histidine kinase WalK"/>
    <property type="match status" value="1"/>
</dbReference>
<dbReference type="Gene3D" id="1.10.287.130">
    <property type="match status" value="1"/>
</dbReference>
<dbReference type="GO" id="GO:0005524">
    <property type="term" value="F:ATP binding"/>
    <property type="evidence" value="ECO:0007669"/>
    <property type="project" value="UniProtKB-KW"/>
</dbReference>
<dbReference type="PANTHER" id="PTHR45569">
    <property type="entry name" value="SENSOR PROTEIN KDPD"/>
    <property type="match status" value="1"/>
</dbReference>
<dbReference type="InterPro" id="IPR003661">
    <property type="entry name" value="HisK_dim/P_dom"/>
</dbReference>
<dbReference type="GO" id="GO:0000155">
    <property type="term" value="F:phosphorelay sensor kinase activity"/>
    <property type="evidence" value="ECO:0007669"/>
    <property type="project" value="InterPro"/>
</dbReference>
<dbReference type="KEGG" id="tgi:RBB81_07200"/>
<dbReference type="SMART" id="SM00387">
    <property type="entry name" value="HATPase_c"/>
    <property type="match status" value="1"/>
</dbReference>
<evidence type="ECO:0000256" key="11">
    <source>
        <dbReference type="ARBA" id="ARBA00023012"/>
    </source>
</evidence>
<comment type="subcellular location">
    <subcellularLocation>
        <location evidence="2">Membrane</location>
        <topology evidence="2">Multi-pass membrane protein</topology>
    </subcellularLocation>
</comment>
<evidence type="ECO:0000256" key="1">
    <source>
        <dbReference type="ARBA" id="ARBA00000085"/>
    </source>
</evidence>
<name>A0AAU7Z4E1_9BACT</name>
<keyword evidence="11" id="KW-0902">Two-component regulatory system</keyword>
<reference evidence="15" key="2">
    <citation type="journal article" date="2024" name="Environ. Microbiol.">
        <title>Genome analysis and description of Tunturibacter gen. nov. expands the diversity of Terriglobia in tundra soils.</title>
        <authorList>
            <person name="Messyasz A."/>
            <person name="Mannisto M.K."/>
            <person name="Kerkhof L.J."/>
            <person name="Haggblom M.M."/>
        </authorList>
    </citation>
    <scope>NUCLEOTIDE SEQUENCE</scope>
    <source>
        <strain evidence="15">M8UP39</strain>
    </source>
</reference>
<proteinExistence type="predicted"/>
<keyword evidence="4" id="KW-0597">Phosphoprotein</keyword>
<evidence type="ECO:0000256" key="5">
    <source>
        <dbReference type="ARBA" id="ARBA00022679"/>
    </source>
</evidence>
<keyword evidence="10 13" id="KW-1133">Transmembrane helix</keyword>
<feature type="transmembrane region" description="Helical" evidence="13">
    <location>
        <begin position="61"/>
        <end position="81"/>
    </location>
</feature>
<dbReference type="GO" id="GO:0005886">
    <property type="term" value="C:plasma membrane"/>
    <property type="evidence" value="ECO:0007669"/>
    <property type="project" value="TreeGrafter"/>
</dbReference>
<dbReference type="InterPro" id="IPR003594">
    <property type="entry name" value="HATPase_dom"/>
</dbReference>
<dbReference type="RefSeq" id="WP_353073220.1">
    <property type="nucleotide sequence ID" value="NZ_CP132938.1"/>
</dbReference>